<keyword evidence="3" id="KW-1003">Cell membrane</keyword>
<evidence type="ECO:0000256" key="2">
    <source>
        <dbReference type="ARBA" id="ARBA00022448"/>
    </source>
</evidence>
<evidence type="ECO:0000256" key="6">
    <source>
        <dbReference type="ARBA" id="ARBA00023136"/>
    </source>
</evidence>
<keyword evidence="4 7" id="KW-0812">Transmembrane</keyword>
<evidence type="ECO:0000313" key="9">
    <source>
        <dbReference type="EMBL" id="MEN5379345.1"/>
    </source>
</evidence>
<feature type="transmembrane region" description="Helical" evidence="7">
    <location>
        <begin position="349"/>
        <end position="368"/>
    </location>
</feature>
<dbReference type="RefSeq" id="WP_221197824.1">
    <property type="nucleotide sequence ID" value="NZ_JBDJLH010000007.1"/>
</dbReference>
<feature type="transmembrane region" description="Helical" evidence="7">
    <location>
        <begin position="174"/>
        <end position="196"/>
    </location>
</feature>
<reference evidence="9 10" key="1">
    <citation type="submission" date="2024-04" db="EMBL/GenBank/DDBJ databases">
        <title>WGS of bacteria from Torrens River.</title>
        <authorList>
            <person name="Wyrsch E.R."/>
            <person name="Drigo B."/>
        </authorList>
    </citation>
    <scope>NUCLEOTIDE SEQUENCE [LARGE SCALE GENOMIC DNA]</scope>
    <source>
        <strain evidence="9 10">TWI391</strain>
    </source>
</reference>
<evidence type="ECO:0000256" key="3">
    <source>
        <dbReference type="ARBA" id="ARBA00022475"/>
    </source>
</evidence>
<dbReference type="Pfam" id="PF05977">
    <property type="entry name" value="MFS_3"/>
    <property type="match status" value="1"/>
</dbReference>
<feature type="transmembrane region" description="Helical" evidence="7">
    <location>
        <begin position="264"/>
        <end position="280"/>
    </location>
</feature>
<feature type="transmembrane region" description="Helical" evidence="7">
    <location>
        <begin position="380"/>
        <end position="401"/>
    </location>
</feature>
<feature type="transmembrane region" description="Helical" evidence="7">
    <location>
        <begin position="147"/>
        <end position="168"/>
    </location>
</feature>
<evidence type="ECO:0000256" key="5">
    <source>
        <dbReference type="ARBA" id="ARBA00022989"/>
    </source>
</evidence>
<dbReference type="PROSITE" id="PS50850">
    <property type="entry name" value="MFS"/>
    <property type="match status" value="1"/>
</dbReference>
<comment type="subcellular location">
    <subcellularLocation>
        <location evidence="1">Cell membrane</location>
        <topology evidence="1">Multi-pass membrane protein</topology>
    </subcellularLocation>
</comment>
<accession>A0ABV0BXQ4</accession>
<dbReference type="Gene3D" id="1.20.1250.20">
    <property type="entry name" value="MFS general substrate transporter like domains"/>
    <property type="match status" value="1"/>
</dbReference>
<proteinExistence type="predicted"/>
<dbReference type="PANTHER" id="PTHR23513:SF6">
    <property type="entry name" value="MAJOR FACILITATOR SUPERFAMILY ASSOCIATED DOMAIN-CONTAINING PROTEIN"/>
    <property type="match status" value="1"/>
</dbReference>
<name>A0ABV0BXQ4_9SPHI</name>
<evidence type="ECO:0000256" key="1">
    <source>
        <dbReference type="ARBA" id="ARBA00004651"/>
    </source>
</evidence>
<sequence length="409" mass="44194">MEANVEINNWKNKFGIIWTGQLFSILSSSIAQFSMVLWIGIETESAEALAYAAIAGLLPQILLGPFAGVFIDRWNRKWTMIGADFFVAICSAIIALFFYLDIVELWSIYILLMLRSVGSAFHAPAMKSIIPVMAPKSKLVRIAGINEIIQSISIICGPMLGAVCLLTFGMSTVMLLDVAGAIIACTSLLFVSIPHVTDIGKSAKSILQDMKGGATAILRNKGMSWLMASEVVVNFFVMPIVAVMPLMTLHYFHGSAYQVSLIEGLYGIGLLVGGVILSVWNPKLKKVTLIIFGFSGLGLVLALCGALPSSFFITYAVLTIGQGLAVPLFTGPFTVLIQTQFESVYLGRVFALYGSLSQFPAIIGLLFAGFIADEIGVEKLFLFGGIIVMLTGVSLFFIPAVQQVEHQVH</sequence>
<keyword evidence="6 7" id="KW-0472">Membrane</keyword>
<comment type="caution">
    <text evidence="9">The sequence shown here is derived from an EMBL/GenBank/DDBJ whole genome shotgun (WGS) entry which is preliminary data.</text>
</comment>
<dbReference type="InterPro" id="IPR020846">
    <property type="entry name" value="MFS_dom"/>
</dbReference>
<evidence type="ECO:0000313" key="10">
    <source>
        <dbReference type="Proteomes" id="UP001409291"/>
    </source>
</evidence>
<feature type="domain" description="Major facilitator superfamily (MFS) profile" evidence="8">
    <location>
        <begin position="1"/>
        <end position="402"/>
    </location>
</feature>
<evidence type="ECO:0000259" key="8">
    <source>
        <dbReference type="PROSITE" id="PS50850"/>
    </source>
</evidence>
<dbReference type="Proteomes" id="UP001409291">
    <property type="component" value="Unassembled WGS sequence"/>
</dbReference>
<dbReference type="EMBL" id="JBDJNQ010000009">
    <property type="protein sequence ID" value="MEN5379345.1"/>
    <property type="molecule type" value="Genomic_DNA"/>
</dbReference>
<feature type="transmembrane region" description="Helical" evidence="7">
    <location>
        <begin position="21"/>
        <end position="41"/>
    </location>
</feature>
<dbReference type="PANTHER" id="PTHR23513">
    <property type="entry name" value="INTEGRAL MEMBRANE EFFLUX PROTEIN-RELATED"/>
    <property type="match status" value="1"/>
</dbReference>
<dbReference type="InterPro" id="IPR010290">
    <property type="entry name" value="TM_effector"/>
</dbReference>
<dbReference type="CDD" id="cd06173">
    <property type="entry name" value="MFS_MefA_like"/>
    <property type="match status" value="1"/>
</dbReference>
<dbReference type="SUPFAM" id="SSF103473">
    <property type="entry name" value="MFS general substrate transporter"/>
    <property type="match status" value="1"/>
</dbReference>
<feature type="transmembrane region" description="Helical" evidence="7">
    <location>
        <begin position="315"/>
        <end position="337"/>
    </location>
</feature>
<feature type="transmembrane region" description="Helical" evidence="7">
    <location>
        <begin position="78"/>
        <end position="100"/>
    </location>
</feature>
<feature type="transmembrane region" description="Helical" evidence="7">
    <location>
        <begin position="48"/>
        <end position="71"/>
    </location>
</feature>
<organism evidence="9 10">
    <name type="scientific">Sphingobacterium kitahiroshimense</name>
    <dbReference type="NCBI Taxonomy" id="470446"/>
    <lineage>
        <taxon>Bacteria</taxon>
        <taxon>Pseudomonadati</taxon>
        <taxon>Bacteroidota</taxon>
        <taxon>Sphingobacteriia</taxon>
        <taxon>Sphingobacteriales</taxon>
        <taxon>Sphingobacteriaceae</taxon>
        <taxon>Sphingobacterium</taxon>
    </lineage>
</organism>
<keyword evidence="2" id="KW-0813">Transport</keyword>
<evidence type="ECO:0000256" key="7">
    <source>
        <dbReference type="SAM" id="Phobius"/>
    </source>
</evidence>
<feature type="transmembrane region" description="Helical" evidence="7">
    <location>
        <begin position="287"/>
        <end position="309"/>
    </location>
</feature>
<feature type="transmembrane region" description="Helical" evidence="7">
    <location>
        <begin position="106"/>
        <end position="126"/>
    </location>
</feature>
<keyword evidence="10" id="KW-1185">Reference proteome</keyword>
<evidence type="ECO:0000256" key="4">
    <source>
        <dbReference type="ARBA" id="ARBA00022692"/>
    </source>
</evidence>
<gene>
    <name evidence="9" type="ORF">ABE541_18915</name>
</gene>
<dbReference type="InterPro" id="IPR036259">
    <property type="entry name" value="MFS_trans_sf"/>
</dbReference>
<protein>
    <submittedName>
        <fullName evidence="9">MFS transporter</fullName>
    </submittedName>
</protein>
<keyword evidence="5 7" id="KW-1133">Transmembrane helix</keyword>
<feature type="transmembrane region" description="Helical" evidence="7">
    <location>
        <begin position="231"/>
        <end position="252"/>
    </location>
</feature>